<name>Q1WMR2_COPDI</name>
<dbReference type="PIRSF" id="PIRSF006221">
    <property type="entry name" value="Ketosamine-3-kinase"/>
    <property type="match status" value="1"/>
</dbReference>
<dbReference type="InterPro" id="IPR016477">
    <property type="entry name" value="Fructo-/Ketosamine-3-kinase"/>
</dbReference>
<gene>
    <name evidence="5" type="primary">UP13</name>
</gene>
<keyword evidence="3" id="KW-0808">Transferase</keyword>
<feature type="region of interest" description="Disordered" evidence="4">
    <location>
        <begin position="290"/>
        <end position="315"/>
    </location>
</feature>
<dbReference type="EC" id="2.7.1.172" evidence="1"/>
<comment type="catalytic activity">
    <reaction evidence="2">
        <text>N(6)-D-ribulosyl-L-lysyl-[protein] + ATP = N(6)-(3-O-phospho-D-ribulosyl)-L-lysyl-[protein] + ADP + H(+)</text>
        <dbReference type="Rhea" id="RHEA:48432"/>
        <dbReference type="Rhea" id="RHEA-COMP:12103"/>
        <dbReference type="Rhea" id="RHEA-COMP:12104"/>
        <dbReference type="ChEBI" id="CHEBI:15378"/>
        <dbReference type="ChEBI" id="CHEBI:30616"/>
        <dbReference type="ChEBI" id="CHEBI:90418"/>
        <dbReference type="ChEBI" id="CHEBI:90420"/>
        <dbReference type="ChEBI" id="CHEBI:456216"/>
        <dbReference type="EC" id="2.7.1.172"/>
    </reaction>
    <physiologicalReaction direction="left-to-right" evidence="2">
        <dbReference type="Rhea" id="RHEA:48433"/>
    </physiologicalReaction>
</comment>
<evidence type="ECO:0000313" key="5">
    <source>
        <dbReference type="EMBL" id="AAZ14929.1"/>
    </source>
</evidence>
<dbReference type="InterPro" id="IPR011009">
    <property type="entry name" value="Kinase-like_dom_sf"/>
</dbReference>
<reference evidence="5" key="1">
    <citation type="journal article" date="2006" name="Genetics">
        <title>Evolution of the bipolar mating system of the mushroom Coprinellus disseminatus from its tetrapolar ancestors involves loss of mating-type-specific pheromone receptor function.</title>
        <authorList>
            <person name="James T.Y."/>
            <person name="Srivilai P."/>
            <person name="Kuees U."/>
            <person name="Vilgalys R."/>
        </authorList>
    </citation>
    <scope>NUCLEOTIDE SEQUENCE</scope>
    <source>
        <strain evidence="5">C345.1</strain>
    </source>
</reference>
<dbReference type="GO" id="GO:0102193">
    <property type="term" value="F:protein-ribulosamine 3-kinase activity"/>
    <property type="evidence" value="ECO:0007669"/>
    <property type="project" value="UniProtKB-EC"/>
</dbReference>
<dbReference type="Pfam" id="PF03881">
    <property type="entry name" value="Fructosamin_kin"/>
    <property type="match status" value="1"/>
</dbReference>
<dbReference type="EMBL" id="DQ056143">
    <property type="protein sequence ID" value="AAZ14929.1"/>
    <property type="molecule type" value="Genomic_DNA"/>
</dbReference>
<dbReference type="SUPFAM" id="SSF56112">
    <property type="entry name" value="Protein kinase-like (PK-like)"/>
    <property type="match status" value="1"/>
</dbReference>
<evidence type="ECO:0000256" key="1">
    <source>
        <dbReference type="ARBA" id="ARBA00011961"/>
    </source>
</evidence>
<keyword evidence="3 5" id="KW-0418">Kinase</keyword>
<proteinExistence type="inferred from homology"/>
<evidence type="ECO:0000256" key="4">
    <source>
        <dbReference type="SAM" id="MobiDB-lite"/>
    </source>
</evidence>
<evidence type="ECO:0000256" key="3">
    <source>
        <dbReference type="PIRNR" id="PIRNR006221"/>
    </source>
</evidence>
<comment type="similarity">
    <text evidence="3">Belongs to the fructosamine kinase family.</text>
</comment>
<accession>Q1WMR2</accession>
<dbReference type="AlphaFoldDB" id="Q1WMR2"/>
<dbReference type="GO" id="GO:0016301">
    <property type="term" value="F:kinase activity"/>
    <property type="evidence" value="ECO:0007669"/>
    <property type="project" value="UniProtKB-UniRule"/>
</dbReference>
<organism evidence="5">
    <name type="scientific">Coprinellus disseminatus</name>
    <name type="common">Fairy ink cap fungus</name>
    <dbReference type="NCBI Taxonomy" id="71703"/>
    <lineage>
        <taxon>Eukaryota</taxon>
        <taxon>Fungi</taxon>
        <taxon>Dikarya</taxon>
        <taxon>Basidiomycota</taxon>
        <taxon>Agaricomycotina</taxon>
        <taxon>Agaricomycetes</taxon>
        <taxon>Agaricomycetidae</taxon>
        <taxon>Agaricales</taxon>
        <taxon>Agaricineae</taxon>
        <taxon>Psathyrellaceae</taxon>
        <taxon>Coprinellus</taxon>
    </lineage>
</organism>
<dbReference type="PANTHER" id="PTHR12149:SF8">
    <property type="entry name" value="PROTEIN-RIBULOSAMINE 3-KINASE"/>
    <property type="match status" value="1"/>
</dbReference>
<protein>
    <recommendedName>
        <fullName evidence="1">protein-ribulosamine 3-kinase</fullName>
        <ecNumber evidence="1">2.7.1.172</ecNumber>
    </recommendedName>
</protein>
<sequence length="315" mass="34831">MSSNHHLPASIKEQLDRVDSTGEYSGALPKITSTSKRTYYVKAGTLRDAEQWAGEAESLKEMERASPGIAPKLYSFGNLSSGNPYFISEYKVMGHLNSSVAVVLAKRLATELHQFESAHGFGFQVPTYCGPTRFANGWFDGWSKCYAAMYGTLIQRLRETGRHERLCSKGDKIIQRCGFDPHSIIPILLGKMSIQPVLLHGDLWNGNVGVDQTTGEPVIFDPASFYGHSESDLAIARIFGGFPQSFYDTYFKNHPKSEPQAEYPVRAELYESFHYLNHTVIFGVSAPTNSGCKSRDKVVPGKLRSAGGKEDGHGH</sequence>
<dbReference type="Gene3D" id="3.90.1200.10">
    <property type="match status" value="1"/>
</dbReference>
<evidence type="ECO:0000256" key="2">
    <source>
        <dbReference type="ARBA" id="ARBA00048655"/>
    </source>
</evidence>
<dbReference type="PANTHER" id="PTHR12149">
    <property type="entry name" value="FRUCTOSAMINE 3 KINASE-RELATED PROTEIN"/>
    <property type="match status" value="1"/>
</dbReference>